<evidence type="ECO:0000313" key="2">
    <source>
        <dbReference type="EMBL" id="KAK7497969.1"/>
    </source>
</evidence>
<name>A0ABD0LEG9_9CAEN</name>
<keyword evidence="3" id="KW-1185">Reference proteome</keyword>
<gene>
    <name evidence="2" type="ORF">BaRGS_00010840</name>
</gene>
<organism evidence="2 3">
    <name type="scientific">Batillaria attramentaria</name>
    <dbReference type="NCBI Taxonomy" id="370345"/>
    <lineage>
        <taxon>Eukaryota</taxon>
        <taxon>Metazoa</taxon>
        <taxon>Spiralia</taxon>
        <taxon>Lophotrochozoa</taxon>
        <taxon>Mollusca</taxon>
        <taxon>Gastropoda</taxon>
        <taxon>Caenogastropoda</taxon>
        <taxon>Sorbeoconcha</taxon>
        <taxon>Cerithioidea</taxon>
        <taxon>Batillariidae</taxon>
        <taxon>Batillaria</taxon>
    </lineage>
</organism>
<protein>
    <submittedName>
        <fullName evidence="2">Uncharacterized protein</fullName>
    </submittedName>
</protein>
<proteinExistence type="predicted"/>
<feature type="region of interest" description="Disordered" evidence="1">
    <location>
        <begin position="37"/>
        <end position="67"/>
    </location>
</feature>
<evidence type="ECO:0000256" key="1">
    <source>
        <dbReference type="SAM" id="MobiDB-lite"/>
    </source>
</evidence>
<dbReference type="Proteomes" id="UP001519460">
    <property type="component" value="Unassembled WGS sequence"/>
</dbReference>
<reference evidence="2 3" key="1">
    <citation type="journal article" date="2023" name="Sci. Data">
        <title>Genome assembly of the Korean intertidal mud-creeper Batillaria attramentaria.</title>
        <authorList>
            <person name="Patra A.K."/>
            <person name="Ho P.T."/>
            <person name="Jun S."/>
            <person name="Lee S.J."/>
            <person name="Kim Y."/>
            <person name="Won Y.J."/>
        </authorList>
    </citation>
    <scope>NUCLEOTIDE SEQUENCE [LARGE SCALE GENOMIC DNA]</scope>
    <source>
        <strain evidence="2">Wonlab-2016</strain>
    </source>
</reference>
<feature type="compositionally biased region" description="Basic and acidic residues" evidence="1">
    <location>
        <begin position="52"/>
        <end position="67"/>
    </location>
</feature>
<sequence>KNTPLGIQQQSPSNIKHKSRRKLICRNACCVRLRDVAKEQKQRPKKAPIDGGRWKQTDKPDGAEETKAGVNKVFTIKVWRVSHYRLNGPTEPLFQQHFSRWSV</sequence>
<dbReference type="AlphaFoldDB" id="A0ABD0LEG9"/>
<accession>A0ABD0LEG9</accession>
<evidence type="ECO:0000313" key="3">
    <source>
        <dbReference type="Proteomes" id="UP001519460"/>
    </source>
</evidence>
<comment type="caution">
    <text evidence="2">The sequence shown here is derived from an EMBL/GenBank/DDBJ whole genome shotgun (WGS) entry which is preliminary data.</text>
</comment>
<dbReference type="EMBL" id="JACVVK020000054">
    <property type="protein sequence ID" value="KAK7497969.1"/>
    <property type="molecule type" value="Genomic_DNA"/>
</dbReference>
<feature type="non-terminal residue" evidence="2">
    <location>
        <position position="1"/>
    </location>
</feature>